<dbReference type="OrthoDB" id="19944at2759"/>
<dbReference type="PANTHER" id="PTHR10241">
    <property type="entry name" value="LETHAL 2 GIANT LARVAE PROTEIN"/>
    <property type="match status" value="1"/>
</dbReference>
<dbReference type="GO" id="GO:0005096">
    <property type="term" value="F:GTPase activator activity"/>
    <property type="evidence" value="ECO:0007669"/>
    <property type="project" value="TreeGrafter"/>
</dbReference>
<dbReference type="GO" id="GO:0045159">
    <property type="term" value="F:myosin II binding"/>
    <property type="evidence" value="ECO:0007669"/>
    <property type="project" value="TreeGrafter"/>
</dbReference>
<keyword evidence="3" id="KW-0853">WD repeat</keyword>
<dbReference type="InterPro" id="IPR036322">
    <property type="entry name" value="WD40_repeat_dom_sf"/>
</dbReference>
<comment type="similarity">
    <text evidence="1">Belongs to the WD repeat L(2)GL family.</text>
</comment>
<feature type="repeat" description="WD" evidence="3">
    <location>
        <begin position="247"/>
        <end position="288"/>
    </location>
</feature>
<dbReference type="Gene3D" id="2.130.10.10">
    <property type="entry name" value="YVTN repeat-like/Quinoprotein amine dehydrogenase"/>
    <property type="match status" value="2"/>
</dbReference>
<dbReference type="Pfam" id="PF08596">
    <property type="entry name" value="Lgl_C"/>
    <property type="match status" value="1"/>
</dbReference>
<dbReference type="InterPro" id="IPR015943">
    <property type="entry name" value="WD40/YVTN_repeat-like_dom_sf"/>
</dbReference>
<reference evidence="6 7" key="1">
    <citation type="submission" date="2014-04" db="EMBL/GenBank/DDBJ databases">
        <authorList>
            <consortium name="DOE Joint Genome Institute"/>
            <person name="Kuo A."/>
            <person name="Kohler A."/>
            <person name="Nagy L.G."/>
            <person name="Floudas D."/>
            <person name="Copeland A."/>
            <person name="Barry K.W."/>
            <person name="Cichocki N."/>
            <person name="Veneault-Fourrey C."/>
            <person name="LaButti K."/>
            <person name="Lindquist E.A."/>
            <person name="Lipzen A."/>
            <person name="Lundell T."/>
            <person name="Morin E."/>
            <person name="Murat C."/>
            <person name="Sun H."/>
            <person name="Tunlid A."/>
            <person name="Henrissat B."/>
            <person name="Grigoriev I.V."/>
            <person name="Hibbett D.S."/>
            <person name="Martin F."/>
            <person name="Nordberg H.P."/>
            <person name="Cantor M.N."/>
            <person name="Hua S.X."/>
        </authorList>
    </citation>
    <scope>NUCLEOTIDE SEQUENCE [LARGE SCALE GENOMIC DNA]</scope>
    <source>
        <strain evidence="6 7">LaAM-08-1</strain>
    </source>
</reference>
<dbReference type="InterPro" id="IPR013905">
    <property type="entry name" value="Lgl_C_dom"/>
</dbReference>
<keyword evidence="7" id="KW-1185">Reference proteome</keyword>
<reference evidence="7" key="2">
    <citation type="submission" date="2015-01" db="EMBL/GenBank/DDBJ databases">
        <title>Evolutionary Origins and Diversification of the Mycorrhizal Mutualists.</title>
        <authorList>
            <consortium name="DOE Joint Genome Institute"/>
            <consortium name="Mycorrhizal Genomics Consortium"/>
            <person name="Kohler A."/>
            <person name="Kuo A."/>
            <person name="Nagy L.G."/>
            <person name="Floudas D."/>
            <person name="Copeland A."/>
            <person name="Barry K.W."/>
            <person name="Cichocki N."/>
            <person name="Veneault-Fourrey C."/>
            <person name="LaButti K."/>
            <person name="Lindquist E.A."/>
            <person name="Lipzen A."/>
            <person name="Lundell T."/>
            <person name="Morin E."/>
            <person name="Murat C."/>
            <person name="Riley R."/>
            <person name="Ohm R."/>
            <person name="Sun H."/>
            <person name="Tunlid A."/>
            <person name="Henrissat B."/>
            <person name="Grigoriev I.V."/>
            <person name="Hibbett D.S."/>
            <person name="Martin F."/>
        </authorList>
    </citation>
    <scope>NUCLEOTIDE SEQUENCE [LARGE SCALE GENOMIC DNA]</scope>
    <source>
        <strain evidence="7">LaAM-08-1</strain>
    </source>
</reference>
<dbReference type="GO" id="GO:0005886">
    <property type="term" value="C:plasma membrane"/>
    <property type="evidence" value="ECO:0007669"/>
    <property type="project" value="TreeGrafter"/>
</dbReference>
<evidence type="ECO:0000256" key="1">
    <source>
        <dbReference type="ARBA" id="ARBA00008070"/>
    </source>
</evidence>
<dbReference type="SUPFAM" id="SSF50978">
    <property type="entry name" value="WD40 repeat-like"/>
    <property type="match status" value="2"/>
</dbReference>
<evidence type="ECO:0000256" key="4">
    <source>
        <dbReference type="SAM" id="MobiDB-lite"/>
    </source>
</evidence>
<proteinExistence type="inferred from homology"/>
<dbReference type="AlphaFoldDB" id="A0A0C9X4Y1"/>
<dbReference type="PROSITE" id="PS50082">
    <property type="entry name" value="WD_REPEATS_2"/>
    <property type="match status" value="1"/>
</dbReference>
<organism evidence="6 7">
    <name type="scientific">Laccaria amethystina LaAM-08-1</name>
    <dbReference type="NCBI Taxonomy" id="1095629"/>
    <lineage>
        <taxon>Eukaryota</taxon>
        <taxon>Fungi</taxon>
        <taxon>Dikarya</taxon>
        <taxon>Basidiomycota</taxon>
        <taxon>Agaricomycotina</taxon>
        <taxon>Agaricomycetes</taxon>
        <taxon>Agaricomycetidae</taxon>
        <taxon>Agaricales</taxon>
        <taxon>Agaricineae</taxon>
        <taxon>Hydnangiaceae</taxon>
        <taxon>Laccaria</taxon>
    </lineage>
</organism>
<evidence type="ECO:0000313" key="6">
    <source>
        <dbReference type="EMBL" id="KIK07250.1"/>
    </source>
</evidence>
<dbReference type="SMART" id="SM00320">
    <property type="entry name" value="WD40"/>
    <property type="match status" value="4"/>
</dbReference>
<name>A0A0C9X4Y1_9AGAR</name>
<gene>
    <name evidence="6" type="ORF">K443DRAFT_129252</name>
</gene>
<accession>A0A0C9X4Y1</accession>
<sequence>MFSKQHEHVSFIPDLSPELRDEGDWMIGRLRSFKFLVDVSSFAIEPTSGLLAVGTSSGNIYLYGGAGVECKMTMPQAFAVRFLSFAVLTSNIVALDDNNQLHVWDLSNFGGPKIFSPHPYFRHSCPFQCSSITLSPSHTHVFLALQTGEIKTFDLSCFRKAPYTVPNLWKLHLDDMAASGVPIAADLNSLLLLEVVIHPRDLNLVFVAYTGGVILSDLTQRSSVHAYELVLPPGAPGGTGYATEDIFEHRRPDVTAIAVHPTGHFFAVGHSDGSIAFWAVNDQEKPLLVRTIETVDVNMVDADGLETYLAGGKSNSSKSIREPIFKLSWSGFSNSADPRGGDTVLTILGGLLADTSPGLTTLLLPPFQPSEPPPGPPTALHPHFRDAMCRSIEPTKSFFYRTSGVVQDYLLIPTSSPHFSGSFDPYAIILLVDFGGSTRATEGYLFPPSGFFTRETSSSDQVESRAIEQRQDVHTLRLPFYLSNGNAGVLGGRLISLEKDLYHLFIGDRLVDERNLLLKGGRAFADQTEQNELRLSKYQPPRVLMTYHLNLKVQFFDVSAQLLVSSGTDPLQNHFPDAFPTMTIDLSDAVSNATSDRIFFPDKETSIHSVEVAPEALEFAVVLETGDVVVYRSSPTPPNVANIPDSEITLLKQVVPQPEKRLSPYFLIPARKGNVKACALSDIGFLAVSYSEGSLLILDMRGPRIIHSAVVKKLKTKPTIAVSGVSHHASHFDVVTSLVWTIAPLSKDFEARVRLIASCSSGDSEVFTLAPSGSPVTWKVSGEPITIKGTWDPIYSVVIDSKTGALRKPNPARLAASLRPTPKDNSHSFFLVVGKKGARCVADIDGDRIGKAEWRHKAGVAQVTQLVEHMGSRALVVITEKNEVLTYSLPQLEHLHDFQHSLTSSPLLTIDESGDFVSWARSPTSGIIDSATYGTLFDIRRLHAPADLDFSNIDRNLAAQPQPVSLGPVSLLSWFKTSQALTGTQIDDILGGPDRPIRKKPRDREATGDAAMSEEAGVASTAGATAASIAASAAATQANIYNRLTSALGERGQLLGNLEESFSALEAGSKSMVAQAKRLAAQQTTKSWFGL</sequence>
<dbReference type="HOGENOM" id="CLU_005737_1_0_1"/>
<evidence type="ECO:0000256" key="2">
    <source>
        <dbReference type="ARBA" id="ARBA00022483"/>
    </source>
</evidence>
<evidence type="ECO:0000259" key="5">
    <source>
        <dbReference type="Pfam" id="PF08596"/>
    </source>
</evidence>
<evidence type="ECO:0000256" key="3">
    <source>
        <dbReference type="PROSITE-ProRule" id="PRU00221"/>
    </source>
</evidence>
<dbReference type="GO" id="GO:0005737">
    <property type="term" value="C:cytoplasm"/>
    <property type="evidence" value="ECO:0007669"/>
    <property type="project" value="TreeGrafter"/>
</dbReference>
<dbReference type="EMBL" id="KN838548">
    <property type="protein sequence ID" value="KIK07250.1"/>
    <property type="molecule type" value="Genomic_DNA"/>
</dbReference>
<dbReference type="CDD" id="cd15873">
    <property type="entry name" value="R-SNARE_STXBP5_6"/>
    <property type="match status" value="1"/>
</dbReference>
<dbReference type="GO" id="GO:0019905">
    <property type="term" value="F:syntaxin binding"/>
    <property type="evidence" value="ECO:0007669"/>
    <property type="project" value="TreeGrafter"/>
</dbReference>
<feature type="region of interest" description="Disordered" evidence="4">
    <location>
        <begin position="988"/>
        <end position="1015"/>
    </location>
</feature>
<protein>
    <recommendedName>
        <fullName evidence="5">Lethal giant larvae (Lgl)-like C-terminal domain-containing protein</fullName>
    </recommendedName>
</protein>
<dbReference type="GO" id="GO:0006893">
    <property type="term" value="P:Golgi to plasma membrane transport"/>
    <property type="evidence" value="ECO:0007669"/>
    <property type="project" value="TreeGrafter"/>
</dbReference>
<dbReference type="Proteomes" id="UP000054477">
    <property type="component" value="Unassembled WGS sequence"/>
</dbReference>
<dbReference type="STRING" id="1095629.A0A0C9X4Y1"/>
<dbReference type="PANTHER" id="PTHR10241:SF25">
    <property type="entry name" value="TOMOSYN, ISOFORM C"/>
    <property type="match status" value="1"/>
</dbReference>
<evidence type="ECO:0000313" key="7">
    <source>
        <dbReference type="Proteomes" id="UP000054477"/>
    </source>
</evidence>
<feature type="domain" description="Lethal giant larvae (Lgl)-like C-terminal" evidence="5">
    <location>
        <begin position="606"/>
        <end position="998"/>
    </location>
</feature>
<dbReference type="InterPro" id="IPR001680">
    <property type="entry name" value="WD40_rpt"/>
</dbReference>
<keyword evidence="2" id="KW-0268">Exocytosis</keyword>
<dbReference type="GO" id="GO:0006887">
    <property type="term" value="P:exocytosis"/>
    <property type="evidence" value="ECO:0007669"/>
    <property type="project" value="UniProtKB-KW"/>
</dbReference>